<evidence type="ECO:0000313" key="1">
    <source>
        <dbReference type="EMBL" id="KAF6509372.1"/>
    </source>
</evidence>
<dbReference type="EMBL" id="LUCS01000037">
    <property type="protein sequence ID" value="KAF6509372.1"/>
    <property type="molecule type" value="Genomic_DNA"/>
</dbReference>
<organism evidence="1 2">
    <name type="scientific">Geobacillus stearothermophilus</name>
    <name type="common">Bacillus stearothermophilus</name>
    <dbReference type="NCBI Taxonomy" id="1422"/>
    <lineage>
        <taxon>Bacteria</taxon>
        <taxon>Bacillati</taxon>
        <taxon>Bacillota</taxon>
        <taxon>Bacilli</taxon>
        <taxon>Bacillales</taxon>
        <taxon>Anoxybacillaceae</taxon>
        <taxon>Geobacillus</taxon>
    </lineage>
</organism>
<reference evidence="1 2" key="1">
    <citation type="submission" date="2016-03" db="EMBL/GenBank/DDBJ databases">
        <title>Spore heat resistance.</title>
        <authorList>
            <person name="Boekhorst J."/>
            <person name="Berendsen E.M."/>
            <person name="Wells-Bennik M.H."/>
            <person name="Kuipers O.P."/>
        </authorList>
    </citation>
    <scope>NUCLEOTIDE SEQUENCE [LARGE SCALE GENOMIC DNA]</scope>
    <source>
        <strain evidence="1 2">GS8</strain>
    </source>
</reference>
<name>A0ABQ7HAZ3_GEOSE</name>
<evidence type="ECO:0000313" key="2">
    <source>
        <dbReference type="Proteomes" id="UP000773850"/>
    </source>
</evidence>
<protein>
    <submittedName>
        <fullName evidence="1">Mobile element protein</fullName>
    </submittedName>
</protein>
<gene>
    <name evidence="1" type="ORF">GS8_3316</name>
</gene>
<keyword evidence="2" id="KW-1185">Reference proteome</keyword>
<sequence>MSRKFWSLAARCGKKKALIAIARRMLVIIFCMISRKEPFRQPQLI</sequence>
<dbReference type="Proteomes" id="UP000773850">
    <property type="component" value="Unassembled WGS sequence"/>
</dbReference>
<accession>A0ABQ7HAZ3</accession>
<proteinExistence type="predicted"/>
<comment type="caution">
    <text evidence="1">The sequence shown here is derived from an EMBL/GenBank/DDBJ whole genome shotgun (WGS) entry which is preliminary data.</text>
</comment>